<dbReference type="InterPro" id="IPR041527">
    <property type="entry name" value="YhcG_N"/>
</dbReference>
<accession>A0A1W1CLR5</accession>
<dbReference type="AlphaFoldDB" id="A0A1W1CLR5"/>
<reference evidence="3" key="1">
    <citation type="submission" date="2016-10" db="EMBL/GenBank/DDBJ databases">
        <authorList>
            <person name="de Groot N.N."/>
        </authorList>
    </citation>
    <scope>NUCLEOTIDE SEQUENCE</scope>
</reference>
<gene>
    <name evidence="3" type="ORF">MNB_SV-12-1210</name>
</gene>
<sequence length="358" mass="41837">MPNIQTTEYKEFIKEIKTKVYQAQIKASVKVNIELLKFYWELGKEIVEKQKSANWGSAFLKNLNQDLMREFPDIKGFSYRNIKYIRQWYLFYSTNTEEGQQVVALLTQIPWGHNLHIITKCKDINQALYYVNQTLKYGWSRTILVHQIESQLYEREGKSLTNFTNTLPKAQSDLANQMLKDPYNFDFLTLTKDYKERELEDGLMEHITKFLMELGQGFTFVGRQHKLNVGGKDFYIDLLFYHIKLYCYVVVELKVVDFEPEFAGKLNFYISAVDGEIRGERDNPTIGILICKSKNSTIVEYALKDINKPIGISDYQLSNILPKEFKSTLPSIEEIEEELKSLEEKNNDLSMTLALKKA</sequence>
<protein>
    <recommendedName>
        <fullName evidence="4">Cytoplasmic protein</fullName>
    </recommendedName>
</protein>
<evidence type="ECO:0000259" key="2">
    <source>
        <dbReference type="Pfam" id="PF17761"/>
    </source>
</evidence>
<feature type="domain" description="YhcG N-terminal" evidence="2">
    <location>
        <begin position="15"/>
        <end position="155"/>
    </location>
</feature>
<proteinExistence type="predicted"/>
<evidence type="ECO:0000313" key="3">
    <source>
        <dbReference type="EMBL" id="SFV66830.1"/>
    </source>
</evidence>
<dbReference type="Gene3D" id="3.40.1350.10">
    <property type="match status" value="1"/>
</dbReference>
<evidence type="ECO:0008006" key="4">
    <source>
        <dbReference type="Google" id="ProtNLM"/>
    </source>
</evidence>
<name>A0A1W1CLR5_9ZZZZ</name>
<dbReference type="InterPro" id="IPR009362">
    <property type="entry name" value="YhcG_C"/>
</dbReference>
<dbReference type="GO" id="GO:0003676">
    <property type="term" value="F:nucleic acid binding"/>
    <property type="evidence" value="ECO:0007669"/>
    <property type="project" value="InterPro"/>
</dbReference>
<dbReference type="InterPro" id="IPR011856">
    <property type="entry name" value="tRNA_endonuc-like_dom_sf"/>
</dbReference>
<evidence type="ECO:0000259" key="1">
    <source>
        <dbReference type="Pfam" id="PF06250"/>
    </source>
</evidence>
<dbReference type="PANTHER" id="PTHR30547">
    <property type="entry name" value="UNCHARACTERIZED PROTEIN YHCG-RELATED"/>
    <property type="match status" value="1"/>
</dbReference>
<dbReference type="PANTHER" id="PTHR30547:SF0">
    <property type="entry name" value="BLR8175 PROTEIN"/>
    <property type="match status" value="1"/>
</dbReference>
<dbReference type="EMBL" id="FPHE01000157">
    <property type="protein sequence ID" value="SFV66830.1"/>
    <property type="molecule type" value="Genomic_DNA"/>
</dbReference>
<dbReference type="Pfam" id="PF06250">
    <property type="entry name" value="YhcG_C"/>
    <property type="match status" value="1"/>
</dbReference>
<feature type="domain" description="YhcG PDDEXK nuclease" evidence="1">
    <location>
        <begin position="177"/>
        <end position="330"/>
    </location>
</feature>
<organism evidence="3">
    <name type="scientific">hydrothermal vent metagenome</name>
    <dbReference type="NCBI Taxonomy" id="652676"/>
    <lineage>
        <taxon>unclassified sequences</taxon>
        <taxon>metagenomes</taxon>
        <taxon>ecological metagenomes</taxon>
    </lineage>
</organism>
<dbReference type="InterPro" id="IPR053148">
    <property type="entry name" value="PD-DEXK-like_domain"/>
</dbReference>
<dbReference type="Pfam" id="PF17761">
    <property type="entry name" value="DUF1016_N"/>
    <property type="match status" value="1"/>
</dbReference>